<evidence type="ECO:0000256" key="1">
    <source>
        <dbReference type="SAM" id="MobiDB-lite"/>
    </source>
</evidence>
<dbReference type="HOGENOM" id="CLU_2173699_0_0_1"/>
<dbReference type="EnsemblMetazoa" id="HelroT161813">
    <property type="protein sequence ID" value="HelroP161813"/>
    <property type="gene ID" value="HelroG161813"/>
</dbReference>
<dbReference type="InParanoid" id="T1ERX9"/>
<reference evidence="4" key="3">
    <citation type="submission" date="2015-06" db="UniProtKB">
        <authorList>
            <consortium name="EnsemblMetazoa"/>
        </authorList>
    </citation>
    <scope>IDENTIFICATION</scope>
</reference>
<dbReference type="EMBL" id="KB096742">
    <property type="protein sequence ID" value="ESO02532.1"/>
    <property type="molecule type" value="Genomic_DNA"/>
</dbReference>
<feature type="transmembrane region" description="Helical" evidence="2">
    <location>
        <begin position="62"/>
        <end position="83"/>
    </location>
</feature>
<dbReference type="GeneID" id="20199329"/>
<dbReference type="KEGG" id="hro:HELRODRAFT_161813"/>
<sequence length="110" mass="12582">MEVFEARCDLFNGRWGAEPCSEEKKKHSTVIHCNELPTTIPTNMVTEKNDSRRLGDLPRTTYMILVVLLPPLLALLTCFLLFMKKRKKKEYSSKSTTDSSADVSERDSKL</sequence>
<evidence type="ECO:0000256" key="2">
    <source>
        <dbReference type="SAM" id="Phobius"/>
    </source>
</evidence>
<keyword evidence="2" id="KW-0472">Membrane</keyword>
<evidence type="ECO:0000313" key="3">
    <source>
        <dbReference type="EMBL" id="ESO02532.1"/>
    </source>
</evidence>
<dbReference type="AlphaFoldDB" id="T1ERX9"/>
<proteinExistence type="predicted"/>
<dbReference type="CTD" id="20199329"/>
<evidence type="ECO:0008006" key="6">
    <source>
        <dbReference type="Google" id="ProtNLM"/>
    </source>
</evidence>
<reference evidence="3 5" key="2">
    <citation type="journal article" date="2013" name="Nature">
        <title>Insights into bilaterian evolution from three spiralian genomes.</title>
        <authorList>
            <person name="Simakov O."/>
            <person name="Marletaz F."/>
            <person name="Cho S.J."/>
            <person name="Edsinger-Gonzales E."/>
            <person name="Havlak P."/>
            <person name="Hellsten U."/>
            <person name="Kuo D.H."/>
            <person name="Larsson T."/>
            <person name="Lv J."/>
            <person name="Arendt D."/>
            <person name="Savage R."/>
            <person name="Osoegawa K."/>
            <person name="de Jong P."/>
            <person name="Grimwood J."/>
            <person name="Chapman J.A."/>
            <person name="Shapiro H."/>
            <person name="Aerts A."/>
            <person name="Otillar R.P."/>
            <person name="Terry A.Y."/>
            <person name="Boore J.L."/>
            <person name="Grigoriev I.V."/>
            <person name="Lindberg D.R."/>
            <person name="Seaver E.C."/>
            <person name="Weisblat D.A."/>
            <person name="Putnam N.H."/>
            <person name="Rokhsar D.S."/>
        </authorList>
    </citation>
    <scope>NUCLEOTIDE SEQUENCE</scope>
</reference>
<accession>T1ERX9</accession>
<dbReference type="Proteomes" id="UP000015101">
    <property type="component" value="Unassembled WGS sequence"/>
</dbReference>
<name>T1ERX9_HELRO</name>
<gene>
    <name evidence="4" type="primary">20199329</name>
    <name evidence="3" type="ORF">HELRODRAFT_161813</name>
</gene>
<dbReference type="EMBL" id="AMQM01000923">
    <property type="status" value="NOT_ANNOTATED_CDS"/>
    <property type="molecule type" value="Genomic_DNA"/>
</dbReference>
<keyword evidence="2" id="KW-1133">Transmembrane helix</keyword>
<feature type="region of interest" description="Disordered" evidence="1">
    <location>
        <begin position="87"/>
        <end position="110"/>
    </location>
</feature>
<organism evidence="4 5">
    <name type="scientific">Helobdella robusta</name>
    <name type="common">Californian leech</name>
    <dbReference type="NCBI Taxonomy" id="6412"/>
    <lineage>
        <taxon>Eukaryota</taxon>
        <taxon>Metazoa</taxon>
        <taxon>Spiralia</taxon>
        <taxon>Lophotrochozoa</taxon>
        <taxon>Annelida</taxon>
        <taxon>Clitellata</taxon>
        <taxon>Hirudinea</taxon>
        <taxon>Rhynchobdellida</taxon>
        <taxon>Glossiphoniidae</taxon>
        <taxon>Helobdella</taxon>
    </lineage>
</organism>
<feature type="compositionally biased region" description="Low complexity" evidence="1">
    <location>
        <begin position="93"/>
        <end position="102"/>
    </location>
</feature>
<protein>
    <recommendedName>
        <fullName evidence="6">SRCR domain-containing protein</fullName>
    </recommendedName>
</protein>
<evidence type="ECO:0000313" key="5">
    <source>
        <dbReference type="Proteomes" id="UP000015101"/>
    </source>
</evidence>
<reference evidence="5" key="1">
    <citation type="submission" date="2012-12" db="EMBL/GenBank/DDBJ databases">
        <authorList>
            <person name="Hellsten U."/>
            <person name="Grimwood J."/>
            <person name="Chapman J.A."/>
            <person name="Shapiro H."/>
            <person name="Aerts A."/>
            <person name="Otillar R.P."/>
            <person name="Terry A.Y."/>
            <person name="Boore J.L."/>
            <person name="Simakov O."/>
            <person name="Marletaz F."/>
            <person name="Cho S.-J."/>
            <person name="Edsinger-Gonzales E."/>
            <person name="Havlak P."/>
            <person name="Kuo D.-H."/>
            <person name="Larsson T."/>
            <person name="Lv J."/>
            <person name="Arendt D."/>
            <person name="Savage R."/>
            <person name="Osoegawa K."/>
            <person name="de Jong P."/>
            <person name="Lindberg D.R."/>
            <person name="Seaver E.C."/>
            <person name="Weisblat D.A."/>
            <person name="Putnam N.H."/>
            <person name="Grigoriev I.V."/>
            <person name="Rokhsar D.S."/>
        </authorList>
    </citation>
    <scope>NUCLEOTIDE SEQUENCE</scope>
</reference>
<keyword evidence="2" id="KW-0812">Transmembrane</keyword>
<dbReference type="RefSeq" id="XP_009019940.1">
    <property type="nucleotide sequence ID" value="XM_009021692.1"/>
</dbReference>
<evidence type="ECO:0000313" key="4">
    <source>
        <dbReference type="EnsemblMetazoa" id="HelroP161813"/>
    </source>
</evidence>
<keyword evidence="5" id="KW-1185">Reference proteome</keyword>